<proteinExistence type="predicted"/>
<keyword evidence="2" id="KW-1185">Reference proteome</keyword>
<gene>
    <name evidence="1" type="ORF">C8N34_102311</name>
</gene>
<protein>
    <submittedName>
        <fullName evidence="1">Uncharacterized protein</fullName>
    </submittedName>
</protein>
<dbReference type="AlphaFoldDB" id="A0A2T6B8X1"/>
<evidence type="ECO:0000313" key="2">
    <source>
        <dbReference type="Proteomes" id="UP000244224"/>
    </source>
</evidence>
<name>A0A2T6B8X1_9RHOB</name>
<accession>A0A2T6B8X1</accession>
<comment type="caution">
    <text evidence="1">The sequence shown here is derived from an EMBL/GenBank/DDBJ whole genome shotgun (WGS) entry which is preliminary data.</text>
</comment>
<dbReference type="RefSeq" id="WP_108127950.1">
    <property type="nucleotide sequence ID" value="NZ_QBKP01000002.1"/>
</dbReference>
<evidence type="ECO:0000313" key="1">
    <source>
        <dbReference type="EMBL" id="PTX52531.1"/>
    </source>
</evidence>
<sequence length="143" mass="15465">MSAEHVLNLLIDEGGMVEYNGIRVDLPSAARSSEFMSSLLKIGLVSLEKAAPGILDWVEVPALPKTLLMTTAYAIDVSPRIEGEDRVIDASGVIAHAKYLTTRFVDPELDPELVRMIGVLAQVRINQIEGPVQSGLPQGGEDR</sequence>
<reference evidence="1 2" key="1">
    <citation type="submission" date="2018-04" db="EMBL/GenBank/DDBJ databases">
        <title>Genomic Encyclopedia of Archaeal and Bacterial Type Strains, Phase II (KMG-II): from individual species to whole genera.</title>
        <authorList>
            <person name="Goeker M."/>
        </authorList>
    </citation>
    <scope>NUCLEOTIDE SEQUENCE [LARGE SCALE GENOMIC DNA]</scope>
    <source>
        <strain evidence="1 2">DSM 21823</strain>
    </source>
</reference>
<dbReference type="EMBL" id="QBKP01000002">
    <property type="protein sequence ID" value="PTX52531.1"/>
    <property type="molecule type" value="Genomic_DNA"/>
</dbReference>
<organism evidence="1 2">
    <name type="scientific">Gemmobacter caeni</name>
    <dbReference type="NCBI Taxonomy" id="589035"/>
    <lineage>
        <taxon>Bacteria</taxon>
        <taxon>Pseudomonadati</taxon>
        <taxon>Pseudomonadota</taxon>
        <taxon>Alphaproteobacteria</taxon>
        <taxon>Rhodobacterales</taxon>
        <taxon>Paracoccaceae</taxon>
        <taxon>Gemmobacter</taxon>
    </lineage>
</organism>
<dbReference type="Proteomes" id="UP000244224">
    <property type="component" value="Unassembled WGS sequence"/>
</dbReference>